<evidence type="ECO:0000256" key="7">
    <source>
        <dbReference type="ARBA" id="ARBA00022840"/>
    </source>
</evidence>
<dbReference type="PROSITE" id="PS51383">
    <property type="entry name" value="YJEF_C_3"/>
    <property type="match status" value="1"/>
</dbReference>
<dbReference type="STRING" id="1003.SAMN04488541_104221"/>
<feature type="domain" description="YjeF N-terminal" evidence="22">
    <location>
        <begin position="9"/>
        <end position="253"/>
    </location>
</feature>
<dbReference type="GO" id="GO:0046496">
    <property type="term" value="P:nicotinamide nucleotide metabolic process"/>
    <property type="evidence" value="ECO:0007669"/>
    <property type="project" value="UniProtKB-UniRule"/>
</dbReference>
<dbReference type="EC" id="4.2.1.136" evidence="19"/>
<feature type="binding site" evidence="18">
    <location>
        <position position="66"/>
    </location>
    <ligand>
        <name>K(+)</name>
        <dbReference type="ChEBI" id="CHEBI:29103"/>
    </ligand>
</feature>
<evidence type="ECO:0000256" key="4">
    <source>
        <dbReference type="ARBA" id="ARBA00009524"/>
    </source>
</evidence>
<name>A0A1I2J6H9_9BACT</name>
<keyword evidence="6 17" id="KW-0547">Nucleotide-binding</keyword>
<dbReference type="PROSITE" id="PS51385">
    <property type="entry name" value="YJEF_N"/>
    <property type="match status" value="1"/>
</dbReference>
<feature type="domain" description="YjeF C-terminal" evidence="21">
    <location>
        <begin position="263"/>
        <end position="540"/>
    </location>
</feature>
<keyword evidence="8 17" id="KW-0521">NADP</keyword>
<dbReference type="GO" id="GO:0052855">
    <property type="term" value="F:ADP-dependent NAD(P)H-hydrate dehydratase activity"/>
    <property type="evidence" value="ECO:0007669"/>
    <property type="project" value="UniProtKB-UniRule"/>
</dbReference>
<accession>A0A1I2J6H9</accession>
<evidence type="ECO:0000256" key="10">
    <source>
        <dbReference type="ARBA" id="ARBA00023027"/>
    </source>
</evidence>
<comment type="cofactor">
    <cofactor evidence="18 19">
        <name>K(+)</name>
        <dbReference type="ChEBI" id="CHEBI:29103"/>
    </cofactor>
    <text evidence="18 19">Binds 1 potassium ion per subunit.</text>
</comment>
<feature type="binding site" evidence="17">
    <location>
        <position position="416"/>
    </location>
    <ligand>
        <name>(6S)-NADPHX</name>
        <dbReference type="ChEBI" id="CHEBI:64076"/>
    </ligand>
</feature>
<dbReference type="SUPFAM" id="SSF53613">
    <property type="entry name" value="Ribokinase-like"/>
    <property type="match status" value="1"/>
</dbReference>
<comment type="cofactor">
    <cofactor evidence="17">
        <name>Mg(2+)</name>
        <dbReference type="ChEBI" id="CHEBI:18420"/>
    </cofactor>
</comment>
<keyword evidence="9 18" id="KW-0630">Potassium</keyword>
<feature type="binding site" evidence="17">
    <location>
        <position position="298"/>
    </location>
    <ligand>
        <name>(6S)-NADPHX</name>
        <dbReference type="ChEBI" id="CHEBI:64076"/>
    </ligand>
</feature>
<dbReference type="EMBL" id="FONY01000042">
    <property type="protein sequence ID" value="SFF49628.1"/>
    <property type="molecule type" value="Genomic_DNA"/>
</dbReference>
<keyword evidence="12 17" id="KW-0456">Lyase</keyword>
<dbReference type="PANTHER" id="PTHR12592:SF0">
    <property type="entry name" value="ATP-DEPENDENT (S)-NAD(P)H-HYDRATE DEHYDRATASE"/>
    <property type="match status" value="1"/>
</dbReference>
<evidence type="ECO:0000256" key="17">
    <source>
        <dbReference type="HAMAP-Rule" id="MF_01965"/>
    </source>
</evidence>
<evidence type="ECO:0000313" key="24">
    <source>
        <dbReference type="Proteomes" id="UP000199513"/>
    </source>
</evidence>
<evidence type="ECO:0000256" key="1">
    <source>
        <dbReference type="ARBA" id="ARBA00000013"/>
    </source>
</evidence>
<dbReference type="GO" id="GO:0110051">
    <property type="term" value="P:metabolite repair"/>
    <property type="evidence" value="ECO:0007669"/>
    <property type="project" value="TreeGrafter"/>
</dbReference>
<reference evidence="23 24" key="1">
    <citation type="submission" date="2016-10" db="EMBL/GenBank/DDBJ databases">
        <authorList>
            <person name="de Groot N.N."/>
        </authorList>
    </citation>
    <scope>NUCLEOTIDE SEQUENCE [LARGE SCALE GENOMIC DNA]</scope>
    <source>
        <strain>GEY</strain>
        <strain evidence="24">DSM 9560</strain>
    </source>
</reference>
<feature type="coiled-coil region" evidence="20">
    <location>
        <begin position="97"/>
        <end position="131"/>
    </location>
</feature>
<keyword evidence="20" id="KW-0175">Coiled coil</keyword>
<dbReference type="Gene3D" id="3.40.1190.20">
    <property type="match status" value="1"/>
</dbReference>
<dbReference type="InterPro" id="IPR000631">
    <property type="entry name" value="CARKD"/>
</dbReference>
<feature type="binding site" evidence="18">
    <location>
        <position position="161"/>
    </location>
    <ligand>
        <name>K(+)</name>
        <dbReference type="ChEBI" id="CHEBI:29103"/>
    </ligand>
</feature>
<dbReference type="RefSeq" id="WP_143090990.1">
    <property type="nucleotide sequence ID" value="NZ_FONY01000042.1"/>
</dbReference>
<dbReference type="PIRSF" id="PIRSF017184">
    <property type="entry name" value="Nnr"/>
    <property type="match status" value="1"/>
</dbReference>
<dbReference type="InterPro" id="IPR017953">
    <property type="entry name" value="Carbohydrate_kinase_pred_CS"/>
</dbReference>
<evidence type="ECO:0000256" key="13">
    <source>
        <dbReference type="ARBA" id="ARBA00023268"/>
    </source>
</evidence>
<keyword evidence="13" id="KW-0511">Multifunctional enzyme</keyword>
<dbReference type="PANTHER" id="PTHR12592">
    <property type="entry name" value="ATP-DEPENDENT (S)-NAD(P)H-HYDRATE DEHYDRATASE FAMILY MEMBER"/>
    <property type="match status" value="1"/>
</dbReference>
<evidence type="ECO:0000256" key="19">
    <source>
        <dbReference type="PIRNR" id="PIRNR017184"/>
    </source>
</evidence>
<dbReference type="InterPro" id="IPR029056">
    <property type="entry name" value="Ribokinase-like"/>
</dbReference>
<comment type="function">
    <text evidence="17">Catalyzes the dehydration of the S-form of NAD(P)HX at the expense of ADP, which is converted to AMP. Together with NAD(P)HX epimerase, which catalyzes the epimerization of the S- and R-forms, the enzyme allows the repair of both epimers of NAD(P)HX, a damaged form of NAD(P)H that is a result of enzymatic or heat-dependent hydration.</text>
</comment>
<keyword evidence="5 18" id="KW-0479">Metal-binding</keyword>
<comment type="subunit">
    <text evidence="17">Homotetramer.</text>
</comment>
<dbReference type="OrthoDB" id="9806925at2"/>
<evidence type="ECO:0000256" key="12">
    <source>
        <dbReference type="ARBA" id="ARBA00023239"/>
    </source>
</evidence>
<evidence type="ECO:0000256" key="8">
    <source>
        <dbReference type="ARBA" id="ARBA00022857"/>
    </source>
</evidence>
<proteinExistence type="inferred from homology"/>
<dbReference type="InterPro" id="IPR030677">
    <property type="entry name" value="Nnr"/>
</dbReference>
<dbReference type="GO" id="GO:0046872">
    <property type="term" value="F:metal ion binding"/>
    <property type="evidence" value="ECO:0007669"/>
    <property type="project" value="UniProtKB-UniRule"/>
</dbReference>
<evidence type="ECO:0000256" key="2">
    <source>
        <dbReference type="ARBA" id="ARBA00000909"/>
    </source>
</evidence>
<protein>
    <recommendedName>
        <fullName evidence="19">Bifunctional NAD(P)H-hydrate repair enzyme</fullName>
    </recommendedName>
    <alternativeName>
        <fullName evidence="19">Nicotinamide nucleotide repair protein</fullName>
    </alternativeName>
    <domain>
        <recommendedName>
            <fullName evidence="19">ADP-dependent (S)-NAD(P)H-hydrate dehydratase</fullName>
            <ecNumber evidence="19">4.2.1.136</ecNumber>
        </recommendedName>
        <alternativeName>
            <fullName evidence="19">ADP-dependent NAD(P)HX dehydratase</fullName>
        </alternativeName>
    </domain>
    <domain>
        <recommendedName>
            <fullName evidence="19">NAD(P)H-hydrate epimerase</fullName>
            <ecNumber evidence="19">5.1.99.6</ecNumber>
        </recommendedName>
    </domain>
</protein>
<comment type="similarity">
    <text evidence="3 19">In the N-terminal section; belongs to the NnrE/AIBP family.</text>
</comment>
<evidence type="ECO:0000259" key="22">
    <source>
        <dbReference type="PROSITE" id="PS51385"/>
    </source>
</evidence>
<comment type="catalytic activity">
    <reaction evidence="15 17 19">
        <text>(6S)-NADHX + ADP = AMP + phosphate + NADH + H(+)</text>
        <dbReference type="Rhea" id="RHEA:32223"/>
        <dbReference type="ChEBI" id="CHEBI:15378"/>
        <dbReference type="ChEBI" id="CHEBI:43474"/>
        <dbReference type="ChEBI" id="CHEBI:57945"/>
        <dbReference type="ChEBI" id="CHEBI:64074"/>
        <dbReference type="ChEBI" id="CHEBI:456215"/>
        <dbReference type="ChEBI" id="CHEBI:456216"/>
        <dbReference type="EC" id="4.2.1.136"/>
    </reaction>
</comment>
<dbReference type="Gene3D" id="3.40.50.10260">
    <property type="entry name" value="YjeF N-terminal domain"/>
    <property type="match status" value="1"/>
</dbReference>
<evidence type="ECO:0000259" key="21">
    <source>
        <dbReference type="PROSITE" id="PS51383"/>
    </source>
</evidence>
<evidence type="ECO:0000256" key="9">
    <source>
        <dbReference type="ARBA" id="ARBA00022958"/>
    </source>
</evidence>
<evidence type="ECO:0000256" key="6">
    <source>
        <dbReference type="ARBA" id="ARBA00022741"/>
    </source>
</evidence>
<feature type="binding site" evidence="18">
    <location>
        <begin position="65"/>
        <end position="69"/>
    </location>
    <ligand>
        <name>(6S)-NADPHX</name>
        <dbReference type="ChEBI" id="CHEBI:64076"/>
    </ligand>
</feature>
<keyword evidence="11 18" id="KW-0413">Isomerase</keyword>
<evidence type="ECO:0000256" key="18">
    <source>
        <dbReference type="HAMAP-Rule" id="MF_01966"/>
    </source>
</evidence>
<feature type="binding site" evidence="17">
    <location>
        <position position="481"/>
    </location>
    <ligand>
        <name>(6S)-NADPHX</name>
        <dbReference type="ChEBI" id="CHEBI:64076"/>
    </ligand>
</feature>
<comment type="catalytic activity">
    <reaction evidence="1 18 19">
        <text>(6R)-NADHX = (6S)-NADHX</text>
        <dbReference type="Rhea" id="RHEA:32215"/>
        <dbReference type="ChEBI" id="CHEBI:64074"/>
        <dbReference type="ChEBI" id="CHEBI:64075"/>
        <dbReference type="EC" id="5.1.99.6"/>
    </reaction>
</comment>
<evidence type="ECO:0000256" key="11">
    <source>
        <dbReference type="ARBA" id="ARBA00023235"/>
    </source>
</evidence>
<feature type="binding site" evidence="17">
    <location>
        <begin position="451"/>
        <end position="455"/>
    </location>
    <ligand>
        <name>AMP</name>
        <dbReference type="ChEBI" id="CHEBI:456215"/>
    </ligand>
</feature>
<dbReference type="NCBIfam" id="TIGR00196">
    <property type="entry name" value="yjeF_cterm"/>
    <property type="match status" value="1"/>
</dbReference>
<evidence type="ECO:0000256" key="16">
    <source>
        <dbReference type="ARBA" id="ARBA00049209"/>
    </source>
</evidence>
<evidence type="ECO:0000256" key="15">
    <source>
        <dbReference type="ARBA" id="ARBA00048238"/>
    </source>
</evidence>
<feature type="binding site" evidence="18">
    <location>
        <position position="194"/>
    </location>
    <ligand>
        <name>(6S)-NADPHX</name>
        <dbReference type="ChEBI" id="CHEBI:64076"/>
    </ligand>
</feature>
<dbReference type="AlphaFoldDB" id="A0A1I2J6H9"/>
<dbReference type="NCBIfam" id="TIGR00197">
    <property type="entry name" value="yjeF_nterm"/>
    <property type="match status" value="1"/>
</dbReference>
<gene>
    <name evidence="17" type="primary">nnrD</name>
    <name evidence="18" type="synonym">nnrE</name>
    <name evidence="23" type="ORF">SAMN04488541_104221</name>
</gene>
<dbReference type="HAMAP" id="MF_01965">
    <property type="entry name" value="NADHX_dehydratase"/>
    <property type="match status" value="1"/>
</dbReference>
<comment type="catalytic activity">
    <reaction evidence="2 18 19">
        <text>(6R)-NADPHX = (6S)-NADPHX</text>
        <dbReference type="Rhea" id="RHEA:32227"/>
        <dbReference type="ChEBI" id="CHEBI:64076"/>
        <dbReference type="ChEBI" id="CHEBI:64077"/>
        <dbReference type="EC" id="5.1.99.6"/>
    </reaction>
</comment>
<dbReference type="EC" id="5.1.99.6" evidence="19"/>
<comment type="similarity">
    <text evidence="18">Belongs to the NnrE/AIBP family.</text>
</comment>
<evidence type="ECO:0000256" key="14">
    <source>
        <dbReference type="ARBA" id="ARBA00025153"/>
    </source>
</evidence>
<evidence type="ECO:0000313" key="23">
    <source>
        <dbReference type="EMBL" id="SFF49628.1"/>
    </source>
</evidence>
<dbReference type="Proteomes" id="UP000199513">
    <property type="component" value="Unassembled WGS sequence"/>
</dbReference>
<dbReference type="Pfam" id="PF03853">
    <property type="entry name" value="YjeF_N"/>
    <property type="match status" value="1"/>
</dbReference>
<feature type="binding site" evidence="17">
    <location>
        <position position="480"/>
    </location>
    <ligand>
        <name>AMP</name>
        <dbReference type="ChEBI" id="CHEBI:456215"/>
    </ligand>
</feature>
<dbReference type="GO" id="GO:0052856">
    <property type="term" value="F:NAD(P)HX epimerase activity"/>
    <property type="evidence" value="ECO:0007669"/>
    <property type="project" value="UniProtKB-UniRule"/>
</dbReference>
<comment type="similarity">
    <text evidence="17">Belongs to the NnrD/CARKD family.</text>
</comment>
<dbReference type="PROSITE" id="PS01050">
    <property type="entry name" value="YJEF_C_2"/>
    <property type="match status" value="1"/>
</dbReference>
<evidence type="ECO:0000256" key="3">
    <source>
        <dbReference type="ARBA" id="ARBA00006001"/>
    </source>
</evidence>
<comment type="caution">
    <text evidence="18">Lacks conserved residue(s) required for the propagation of feature annotation.</text>
</comment>
<dbReference type="InterPro" id="IPR036652">
    <property type="entry name" value="YjeF_N_dom_sf"/>
</dbReference>
<evidence type="ECO:0000256" key="5">
    <source>
        <dbReference type="ARBA" id="ARBA00022723"/>
    </source>
</evidence>
<dbReference type="Pfam" id="PF01256">
    <property type="entry name" value="Carb_kinase"/>
    <property type="match status" value="1"/>
</dbReference>
<comment type="catalytic activity">
    <reaction evidence="16 17 19">
        <text>(6S)-NADPHX + ADP = AMP + phosphate + NADPH + H(+)</text>
        <dbReference type="Rhea" id="RHEA:32235"/>
        <dbReference type="ChEBI" id="CHEBI:15378"/>
        <dbReference type="ChEBI" id="CHEBI:43474"/>
        <dbReference type="ChEBI" id="CHEBI:57783"/>
        <dbReference type="ChEBI" id="CHEBI:64076"/>
        <dbReference type="ChEBI" id="CHEBI:456215"/>
        <dbReference type="ChEBI" id="CHEBI:456216"/>
        <dbReference type="EC" id="4.2.1.136"/>
    </reaction>
</comment>
<feature type="binding site" evidence="17">
    <location>
        <position position="365"/>
    </location>
    <ligand>
        <name>(6S)-NADPHX</name>
        <dbReference type="ChEBI" id="CHEBI:64076"/>
    </ligand>
</feature>
<dbReference type="HAMAP" id="MF_01966">
    <property type="entry name" value="NADHX_epimerase"/>
    <property type="match status" value="1"/>
</dbReference>
<dbReference type="InterPro" id="IPR004443">
    <property type="entry name" value="YjeF_N_dom"/>
</dbReference>
<comment type="function">
    <text evidence="14 19">Bifunctional enzyme that catalyzes the epimerization of the S- and R-forms of NAD(P)HX and the dehydration of the S-form of NAD(P)HX at the expense of ADP, which is converted to AMP. This allows the repair of both epimers of NAD(P)HX, a damaged form of NAD(P)H that is a result of enzymatic or heat-dependent hydration.</text>
</comment>
<dbReference type="SUPFAM" id="SSF64153">
    <property type="entry name" value="YjeF N-terminal domain-like"/>
    <property type="match status" value="1"/>
</dbReference>
<dbReference type="CDD" id="cd01171">
    <property type="entry name" value="YXKO-related"/>
    <property type="match status" value="1"/>
</dbReference>
<keyword evidence="7 17" id="KW-0067">ATP-binding</keyword>
<comment type="function">
    <text evidence="18">Catalyzes the epimerization of the S- and R-forms of NAD(P)HX, a damaged form of NAD(P)H that is a result of enzymatic or heat-dependent hydration. This is a prerequisite for the S-specific NAD(P)H-hydrate dehydratase to allow the repair of both epimers of NAD(P)HX.</text>
</comment>
<keyword evidence="10 17" id="KW-0520">NAD</keyword>
<dbReference type="GO" id="GO:0005524">
    <property type="term" value="F:ATP binding"/>
    <property type="evidence" value="ECO:0007669"/>
    <property type="project" value="UniProtKB-UniRule"/>
</dbReference>
<comment type="similarity">
    <text evidence="4 19">In the C-terminal section; belongs to the NnrD/CARKD family.</text>
</comment>
<organism evidence="23 24">
    <name type="scientific">Thermoflexibacter ruber</name>
    <dbReference type="NCBI Taxonomy" id="1003"/>
    <lineage>
        <taxon>Bacteria</taxon>
        <taxon>Pseudomonadati</taxon>
        <taxon>Bacteroidota</taxon>
        <taxon>Cytophagia</taxon>
        <taxon>Cytophagales</taxon>
        <taxon>Thermoflexibacteraceae</taxon>
        <taxon>Thermoflexibacter</taxon>
    </lineage>
</organism>
<sequence>MKILTAEQIRQADQYTIQNEPISSIDLMERAASQCVDWLLYDEDSPLGYCFSFDKTLKIFSGMGNNGGDGLVIARLLAEKGLSNIQVFIINYSDKYSPDCEENIKRLEKVIQKLEKKKNKSNKKATLATREPIPTQQHLSLHYIKSVSDFPEIQASDVVIDAIFGSGLNKPIKDFTAQLIAYLNHSKAQIIAIDIPSGLFAENNEDIEHRAIIKANHTLTFEGYKLAFLYDQNYVFTGKVHIVHIGLDKNFMGQQASDLFLLTKQDIYKKLKVRPKTAHKGNFGHALLVVGSEGKMGAAVLSAKACMRTGVGLLTVHVPKCGYNIMQTAIPEAMVVVDKKKKSISKICRESTDLEKYTAIGVGCGLGKGEKTVQAFHDLLKSTSMPMVIDADGLNILAENLSWWDFVPKHSILTPHPKEFERLFGRANNPYLRHQLQIAMSIQRQVFIILKGATTCITTPEGKTYFNTQGNAGMATGGSGDVLTGILTSLLAQGYTPEEACCIGTYLHGTSGNMAAKRLSQEAMIAGDIIKYLSKAFRSLHYGEG</sequence>
<evidence type="ECO:0000256" key="20">
    <source>
        <dbReference type="SAM" id="Coils"/>
    </source>
</evidence>
<keyword evidence="24" id="KW-1185">Reference proteome</keyword>
<feature type="binding site" evidence="18">
    <location>
        <position position="197"/>
    </location>
    <ligand>
        <name>K(+)</name>
        <dbReference type="ChEBI" id="CHEBI:29103"/>
    </ligand>
</feature>
<feature type="binding site" evidence="18">
    <location>
        <begin position="165"/>
        <end position="171"/>
    </location>
    <ligand>
        <name>(6S)-NADPHX</name>
        <dbReference type="ChEBI" id="CHEBI:64076"/>
    </ligand>
</feature>